<dbReference type="InterPro" id="IPR005135">
    <property type="entry name" value="Endo/exonuclease/phosphatase"/>
</dbReference>
<reference evidence="3" key="1">
    <citation type="journal article" date="2014" name="PLoS ONE">
        <title>Genome Information of Methylobacterium oryzae, a Plant-Probiotic Methylotroph in the Phyllosphere.</title>
        <authorList>
            <person name="Kwak M.J."/>
            <person name="Jeong H."/>
            <person name="Madhaiyan M."/>
            <person name="Lee Y."/>
            <person name="Sa T.M."/>
            <person name="Oh T.K."/>
            <person name="Kim J.F."/>
        </authorList>
    </citation>
    <scope>NUCLEOTIDE SEQUENCE</scope>
    <source>
        <strain evidence="3">CBMB20</strain>
        <plasmid evidence="3">pMOC1</plasmid>
    </source>
</reference>
<dbReference type="SUPFAM" id="SSF56219">
    <property type="entry name" value="DNase I-like"/>
    <property type="match status" value="1"/>
</dbReference>
<keyword evidence="3" id="KW-0269">Exonuclease</keyword>
<keyword evidence="3" id="KW-0614">Plasmid</keyword>
<keyword evidence="1" id="KW-0812">Transmembrane</keyword>
<keyword evidence="1" id="KW-1133">Transmembrane helix</keyword>
<organism evidence="3">
    <name type="scientific">Methylobacterium oryzae CBMB20</name>
    <dbReference type="NCBI Taxonomy" id="693986"/>
    <lineage>
        <taxon>Bacteria</taxon>
        <taxon>Pseudomonadati</taxon>
        <taxon>Pseudomonadota</taxon>
        <taxon>Alphaproteobacteria</taxon>
        <taxon>Hyphomicrobiales</taxon>
        <taxon>Methylobacteriaceae</taxon>
        <taxon>Methylobacterium</taxon>
    </lineage>
</organism>
<protein>
    <submittedName>
        <fullName evidence="3">Endonuclease/exonuclease/phosphatase</fullName>
    </submittedName>
</protein>
<name>A0A088B2C0_9HYPH</name>
<evidence type="ECO:0000259" key="2">
    <source>
        <dbReference type="Pfam" id="PF03372"/>
    </source>
</evidence>
<evidence type="ECO:0000256" key="1">
    <source>
        <dbReference type="SAM" id="Phobius"/>
    </source>
</evidence>
<gene>
    <name evidence="3" type="ORF">MOC_1p0107</name>
</gene>
<geneLocation type="plasmid" evidence="3">
    <name>pMOC1</name>
</geneLocation>
<keyword evidence="3" id="KW-0255">Endonuclease</keyword>
<feature type="transmembrane region" description="Helical" evidence="1">
    <location>
        <begin position="40"/>
        <end position="57"/>
    </location>
</feature>
<dbReference type="InterPro" id="IPR036691">
    <property type="entry name" value="Endo/exonu/phosph_ase_sf"/>
</dbReference>
<dbReference type="Pfam" id="PF03372">
    <property type="entry name" value="Exo_endo_phos"/>
    <property type="match status" value="1"/>
</dbReference>
<evidence type="ECO:0000313" key="3">
    <source>
        <dbReference type="EMBL" id="AGO88345.1"/>
    </source>
</evidence>
<keyword evidence="1" id="KW-0472">Membrane</keyword>
<dbReference type="RefSeq" id="WP_172685409.1">
    <property type="nucleotide sequence ID" value="NZ_JX627580.1"/>
</dbReference>
<dbReference type="GO" id="GO:0004527">
    <property type="term" value="F:exonuclease activity"/>
    <property type="evidence" value="ECO:0007669"/>
    <property type="project" value="UniProtKB-KW"/>
</dbReference>
<keyword evidence="3" id="KW-0378">Hydrolase</keyword>
<feature type="transmembrane region" description="Helical" evidence="1">
    <location>
        <begin position="64"/>
        <end position="86"/>
    </location>
</feature>
<feature type="domain" description="Endonuclease/exonuclease/phosphatase" evidence="2">
    <location>
        <begin position="107"/>
        <end position="310"/>
    </location>
</feature>
<sequence length="355" mass="39120">MRSLVRYALVLVALALSAASLVPLVPTEWWAVRLLDFPRLPLSFALAAVCFALVPFFRQNPGTTATALALIACALVVDLWILWPYLPGSTQRIEACPVERKLSELVANVQLGNRNARPLVEAVEREQPDLFLAMETDAWWDEALTPLRASMPHGLQRITGSYYGIHLLSRLPLVNGEVRYLAGQDTPAVVTGVTLRSGEVVDFVGLHPRPPQPWQSARGRDAQLYAAAVVLRERVEPGIIAGDLNATPWETAVERMMRLSGLIDPRRDRGYVATWNAHSSLWRWPLDHVFHEGGFKTVSVERLDAFGSDHFPYLVRLCRRSGEGPAAELSREGGDVAAANAVLSAAGATERVKPR</sequence>
<dbReference type="GO" id="GO:0004519">
    <property type="term" value="F:endonuclease activity"/>
    <property type="evidence" value="ECO:0007669"/>
    <property type="project" value="UniProtKB-KW"/>
</dbReference>
<dbReference type="Gene3D" id="3.60.10.10">
    <property type="entry name" value="Endonuclease/exonuclease/phosphatase"/>
    <property type="match status" value="1"/>
</dbReference>
<dbReference type="EMBL" id="JX627580">
    <property type="protein sequence ID" value="AGO88345.1"/>
    <property type="molecule type" value="Genomic_DNA"/>
</dbReference>
<accession>A0A088B2C0</accession>
<dbReference type="AlphaFoldDB" id="A0A088B2C0"/>
<keyword evidence="3" id="KW-0540">Nuclease</keyword>
<proteinExistence type="predicted"/>